<dbReference type="Pfam" id="PF09339">
    <property type="entry name" value="HTH_IclR"/>
    <property type="match status" value="1"/>
</dbReference>
<dbReference type="GO" id="GO:0045892">
    <property type="term" value="P:negative regulation of DNA-templated transcription"/>
    <property type="evidence" value="ECO:0007669"/>
    <property type="project" value="TreeGrafter"/>
</dbReference>
<name>F8GUM8_CUPNN</name>
<dbReference type="HOGENOM" id="CLU_062618_4_2_4"/>
<keyword evidence="7" id="KW-0614">Plasmid</keyword>
<dbReference type="PROSITE" id="PS51078">
    <property type="entry name" value="ICLR_ED"/>
    <property type="match status" value="1"/>
</dbReference>
<dbReference type="RefSeq" id="WP_013959464.1">
    <property type="nucleotide sequence ID" value="NC_015727.1"/>
</dbReference>
<feature type="region of interest" description="Disordered" evidence="4">
    <location>
        <begin position="1"/>
        <end position="21"/>
    </location>
</feature>
<accession>F8GUM8</accession>
<feature type="compositionally biased region" description="Basic and acidic residues" evidence="4">
    <location>
        <begin position="9"/>
        <end position="21"/>
    </location>
</feature>
<keyword evidence="1" id="KW-0805">Transcription regulation</keyword>
<gene>
    <name evidence="7" type="ordered locus">CNE_BB1p10240</name>
</gene>
<dbReference type="Gene3D" id="3.30.450.40">
    <property type="match status" value="1"/>
</dbReference>
<evidence type="ECO:0000313" key="7">
    <source>
        <dbReference type="EMBL" id="AEI82432.1"/>
    </source>
</evidence>
<dbReference type="PANTHER" id="PTHR30136">
    <property type="entry name" value="HELIX-TURN-HELIX TRANSCRIPTIONAL REGULATOR, ICLR FAMILY"/>
    <property type="match status" value="1"/>
</dbReference>
<dbReference type="InterPro" id="IPR036388">
    <property type="entry name" value="WH-like_DNA-bd_sf"/>
</dbReference>
<evidence type="ECO:0000256" key="3">
    <source>
        <dbReference type="ARBA" id="ARBA00023163"/>
    </source>
</evidence>
<dbReference type="PANTHER" id="PTHR30136:SF24">
    <property type="entry name" value="HTH-TYPE TRANSCRIPTIONAL REPRESSOR ALLR"/>
    <property type="match status" value="1"/>
</dbReference>
<dbReference type="GO" id="GO:0003700">
    <property type="term" value="F:DNA-binding transcription factor activity"/>
    <property type="evidence" value="ECO:0007669"/>
    <property type="project" value="TreeGrafter"/>
</dbReference>
<evidence type="ECO:0000259" key="6">
    <source>
        <dbReference type="PROSITE" id="PS51078"/>
    </source>
</evidence>
<proteinExistence type="predicted"/>
<feature type="domain" description="IclR-ED" evidence="6">
    <location>
        <begin position="82"/>
        <end position="268"/>
    </location>
</feature>
<evidence type="ECO:0000259" key="5">
    <source>
        <dbReference type="PROSITE" id="PS51077"/>
    </source>
</evidence>
<keyword evidence="3" id="KW-0804">Transcription</keyword>
<dbReference type="SUPFAM" id="SSF55781">
    <property type="entry name" value="GAF domain-like"/>
    <property type="match status" value="1"/>
</dbReference>
<dbReference type="KEGG" id="cnc:CNE_BB1p10240"/>
<evidence type="ECO:0000256" key="2">
    <source>
        <dbReference type="ARBA" id="ARBA00023125"/>
    </source>
</evidence>
<dbReference type="InterPro" id="IPR005471">
    <property type="entry name" value="Tscrpt_reg_IclR_N"/>
</dbReference>
<evidence type="ECO:0000313" key="8">
    <source>
        <dbReference type="Proteomes" id="UP000006798"/>
    </source>
</evidence>
<sequence>MAFTMKNLNARDESDAAGEEAPRKEVGAVVHAVTILRYLAKANVPDGVTMIARATGISPSTTFNILRTLTHLQLLNFDAESKTYRLGIGLAEIFAGLIGMSPTELVQPELDRVSAWTSALTVLWRRVGDEMVVVGRGAINSTVRIETEMGTRIPVYAGAIGRCVAAAKRLNATELKHSYGQLTWENPPTWKEYQAQVRLAAEEGWAMDDSQTYQGVTAVASAIVDANGEPQFGMSAIMLTSRHKPDVLRKIGEDVRRSCERIAGVLYPTSQPSNQG</sequence>
<dbReference type="Gene3D" id="1.10.10.10">
    <property type="entry name" value="Winged helix-like DNA-binding domain superfamily/Winged helix DNA-binding domain"/>
    <property type="match status" value="1"/>
</dbReference>
<dbReference type="PROSITE" id="PS51077">
    <property type="entry name" value="HTH_ICLR"/>
    <property type="match status" value="1"/>
</dbReference>
<dbReference type="GO" id="GO:0003677">
    <property type="term" value="F:DNA binding"/>
    <property type="evidence" value="ECO:0007669"/>
    <property type="project" value="UniProtKB-KW"/>
</dbReference>
<dbReference type="SUPFAM" id="SSF46785">
    <property type="entry name" value="Winged helix' DNA-binding domain"/>
    <property type="match status" value="1"/>
</dbReference>
<dbReference type="GeneID" id="34311519"/>
<protein>
    <submittedName>
        <fullName evidence="7">Transcriptional regulator IclR family</fullName>
    </submittedName>
</protein>
<geneLocation type="plasmid" evidence="7 8">
    <name>pBB1</name>
</geneLocation>
<dbReference type="InterPro" id="IPR050707">
    <property type="entry name" value="HTH_MetabolicPath_Reg"/>
</dbReference>
<evidence type="ECO:0000256" key="1">
    <source>
        <dbReference type="ARBA" id="ARBA00023015"/>
    </source>
</evidence>
<feature type="domain" description="HTH iclR-type" evidence="5">
    <location>
        <begin position="26"/>
        <end position="88"/>
    </location>
</feature>
<dbReference type="Pfam" id="PF01614">
    <property type="entry name" value="IclR_C"/>
    <property type="match status" value="1"/>
</dbReference>
<organism evidence="7 8">
    <name type="scientific">Cupriavidus necator (strain ATCC 43291 / DSM 13513 / CCUG 52238 / LMG 8453 / N-1)</name>
    <name type="common">Ralstonia eutropha</name>
    <dbReference type="NCBI Taxonomy" id="1042878"/>
    <lineage>
        <taxon>Bacteria</taxon>
        <taxon>Pseudomonadati</taxon>
        <taxon>Pseudomonadota</taxon>
        <taxon>Betaproteobacteria</taxon>
        <taxon>Burkholderiales</taxon>
        <taxon>Burkholderiaceae</taxon>
        <taxon>Cupriavidus</taxon>
    </lineage>
</organism>
<dbReference type="AlphaFoldDB" id="F8GUM8"/>
<dbReference type="SMART" id="SM00346">
    <property type="entry name" value="HTH_ICLR"/>
    <property type="match status" value="1"/>
</dbReference>
<keyword evidence="2" id="KW-0238">DNA-binding</keyword>
<dbReference type="EMBL" id="CP002879">
    <property type="protein sequence ID" value="AEI82432.1"/>
    <property type="molecule type" value="Genomic_DNA"/>
</dbReference>
<dbReference type="InterPro" id="IPR029016">
    <property type="entry name" value="GAF-like_dom_sf"/>
</dbReference>
<evidence type="ECO:0000256" key="4">
    <source>
        <dbReference type="SAM" id="MobiDB-lite"/>
    </source>
</evidence>
<dbReference type="Proteomes" id="UP000006798">
    <property type="component" value="Plasmid pBB1"/>
</dbReference>
<dbReference type="InterPro" id="IPR014757">
    <property type="entry name" value="Tscrpt_reg_IclR_C"/>
</dbReference>
<reference evidence="7 8" key="1">
    <citation type="journal article" date="2011" name="J. Bacteriol.">
        <title>Complete genome sequence of the type strain Cupriavidus necator N-1.</title>
        <authorList>
            <person name="Poehlein A."/>
            <person name="Kusian B."/>
            <person name="Friedrich B."/>
            <person name="Daniel R."/>
            <person name="Bowien B."/>
        </authorList>
    </citation>
    <scope>NUCLEOTIDE SEQUENCE [LARGE SCALE GENOMIC DNA]</scope>
    <source>
        <strain evidence="8">ATCC 43291 / DSM 13513 / CCUG 52238 / LMG 8453 / N-1</strain>
        <plasmid evidence="7 8">pBB1</plasmid>
    </source>
</reference>
<dbReference type="InterPro" id="IPR036390">
    <property type="entry name" value="WH_DNA-bd_sf"/>
</dbReference>